<evidence type="ECO:0000256" key="1">
    <source>
        <dbReference type="ARBA" id="ARBA00022630"/>
    </source>
</evidence>
<keyword evidence="3" id="KW-1185">Reference proteome</keyword>
<name>A0A448WF41_9PLAT</name>
<dbReference type="PRINTS" id="PR00371">
    <property type="entry name" value="FPNCR"/>
</dbReference>
<gene>
    <name evidence="2" type="ORF">PXEA_LOCUS3584</name>
</gene>
<dbReference type="InterPro" id="IPR039261">
    <property type="entry name" value="FNR_nucleotide-bd"/>
</dbReference>
<organism evidence="2 3">
    <name type="scientific">Protopolystoma xenopodis</name>
    <dbReference type="NCBI Taxonomy" id="117903"/>
    <lineage>
        <taxon>Eukaryota</taxon>
        <taxon>Metazoa</taxon>
        <taxon>Spiralia</taxon>
        <taxon>Lophotrochozoa</taxon>
        <taxon>Platyhelminthes</taxon>
        <taxon>Monogenea</taxon>
        <taxon>Polyopisthocotylea</taxon>
        <taxon>Polystomatidea</taxon>
        <taxon>Polystomatidae</taxon>
        <taxon>Protopolystoma</taxon>
    </lineage>
</organism>
<proteinExistence type="predicted"/>
<dbReference type="GO" id="GO:0050660">
    <property type="term" value="F:flavin adenine dinucleotide binding"/>
    <property type="evidence" value="ECO:0007669"/>
    <property type="project" value="TreeGrafter"/>
</dbReference>
<dbReference type="GO" id="GO:0010181">
    <property type="term" value="F:FMN binding"/>
    <property type="evidence" value="ECO:0007669"/>
    <property type="project" value="TreeGrafter"/>
</dbReference>
<dbReference type="InterPro" id="IPR001709">
    <property type="entry name" value="Flavoprot_Pyr_Nucl_cyt_Rdtase"/>
</dbReference>
<dbReference type="Gene3D" id="3.40.50.80">
    <property type="entry name" value="Nucleotide-binding domain of ferredoxin-NADP reductase (FNR) module"/>
    <property type="match status" value="1"/>
</dbReference>
<dbReference type="GO" id="GO:0016491">
    <property type="term" value="F:oxidoreductase activity"/>
    <property type="evidence" value="ECO:0007669"/>
    <property type="project" value="InterPro"/>
</dbReference>
<sequence length="274" mass="29783">MATSRRGLCSTYLSRCQPGDFVPGWISRPSPGLPFTACLPSTSSPWSNSSPGLALPQVPLLLPSCLMVGTGTGVAPFRSFLKLQACLLGQWTDKPMRPAVDAAPVGQSTGEEAGSFAIAETRATRILGSPVPRARNLLFFGCRDPDRDFYFANDWSDLESKGILRLCTAFSRIQTDAMYVQQRIRQQGHLVADLLLSTAVFTSASPDGANADQPMHHYSPPFVFVAGNAKEMPTAVREAIVEVLIVNGALSQEQAEEFVRQMEVSGRYRVEAWA</sequence>
<comment type="caution">
    <text evidence="2">The sequence shown here is derived from an EMBL/GenBank/DDBJ whole genome shotgun (WGS) entry which is preliminary data.</text>
</comment>
<keyword evidence="1" id="KW-0285">Flavoprotein</keyword>
<evidence type="ECO:0008006" key="4">
    <source>
        <dbReference type="Google" id="ProtNLM"/>
    </source>
</evidence>
<dbReference type="PANTHER" id="PTHR19384">
    <property type="entry name" value="NITRIC OXIDE SYNTHASE-RELATED"/>
    <property type="match status" value="1"/>
</dbReference>
<dbReference type="GO" id="GO:0005829">
    <property type="term" value="C:cytosol"/>
    <property type="evidence" value="ECO:0007669"/>
    <property type="project" value="TreeGrafter"/>
</dbReference>
<evidence type="ECO:0000313" key="3">
    <source>
        <dbReference type="Proteomes" id="UP000784294"/>
    </source>
</evidence>
<dbReference type="AlphaFoldDB" id="A0A448WF41"/>
<dbReference type="Proteomes" id="UP000784294">
    <property type="component" value="Unassembled WGS sequence"/>
</dbReference>
<dbReference type="OrthoDB" id="1856718at2759"/>
<dbReference type="EMBL" id="CAAALY010008175">
    <property type="protein sequence ID" value="VEL10144.1"/>
    <property type="molecule type" value="Genomic_DNA"/>
</dbReference>
<accession>A0A448WF41</accession>
<protein>
    <recommendedName>
        <fullName evidence="4">Oxidoreductase FAD/NAD(P)-binding domain-containing protein</fullName>
    </recommendedName>
</protein>
<reference evidence="2" key="1">
    <citation type="submission" date="2018-11" db="EMBL/GenBank/DDBJ databases">
        <authorList>
            <consortium name="Pathogen Informatics"/>
        </authorList>
    </citation>
    <scope>NUCLEOTIDE SEQUENCE</scope>
</reference>
<evidence type="ECO:0000313" key="2">
    <source>
        <dbReference type="EMBL" id="VEL10144.1"/>
    </source>
</evidence>
<dbReference type="PANTHER" id="PTHR19384:SF10">
    <property type="entry name" value="NADPH-DEPENDENT DIFLAVIN OXIDOREDUCTASE 1"/>
    <property type="match status" value="1"/>
</dbReference>
<dbReference type="SUPFAM" id="SSF52343">
    <property type="entry name" value="Ferredoxin reductase-like, C-terminal NADP-linked domain"/>
    <property type="match status" value="1"/>
</dbReference>